<dbReference type="PANTHER" id="PTHR30302:SF5">
    <property type="entry name" value="SLR1876 PROTEIN"/>
    <property type="match status" value="1"/>
</dbReference>
<reference evidence="1 2" key="1">
    <citation type="submission" date="2020-08" db="EMBL/GenBank/DDBJ databases">
        <title>Genomic Encyclopedia of Type Strains, Phase IV (KMG-IV): sequencing the most valuable type-strain genomes for metagenomic binning, comparative biology and taxonomic classification.</title>
        <authorList>
            <person name="Goeker M."/>
        </authorList>
    </citation>
    <scope>NUCLEOTIDE SEQUENCE [LARGE SCALE GENOMIC DNA]</scope>
    <source>
        <strain evidence="1 2">DSM 22071</strain>
    </source>
</reference>
<dbReference type="SUPFAM" id="SSF53163">
    <property type="entry name" value="HybD-like"/>
    <property type="match status" value="1"/>
</dbReference>
<organism evidence="1 2">
    <name type="scientific">Desulfurispira natronophila</name>
    <dbReference type="NCBI Taxonomy" id="682562"/>
    <lineage>
        <taxon>Bacteria</taxon>
        <taxon>Pseudomonadati</taxon>
        <taxon>Chrysiogenota</taxon>
        <taxon>Chrysiogenia</taxon>
        <taxon>Chrysiogenales</taxon>
        <taxon>Chrysiogenaceae</taxon>
        <taxon>Desulfurispira</taxon>
    </lineage>
</organism>
<dbReference type="InterPro" id="IPR000671">
    <property type="entry name" value="Peptidase_A31"/>
</dbReference>
<keyword evidence="1" id="KW-0645">Protease</keyword>
<comment type="caution">
    <text evidence="1">The sequence shown here is derived from an EMBL/GenBank/DDBJ whole genome shotgun (WGS) entry which is preliminary data.</text>
</comment>
<evidence type="ECO:0000313" key="2">
    <source>
        <dbReference type="Proteomes" id="UP000528322"/>
    </source>
</evidence>
<sequence length="161" mass="17698">MWLIIGYGNLLRGDDGLGCLLARRLASYLPPDRAHVIATHQLTPELALEMAEPHIHRVLFMDARRNQSSILTYDELSADPGVGSPGHQLQPSALLGITATLYDRADLRGWLLGLRGINFELGASPDALAQKVLLEAERFVDDITGFCCQRCMTGSPDKVHH</sequence>
<protein>
    <submittedName>
        <fullName evidence="1">Hydrogenase maturation protease</fullName>
    </submittedName>
</protein>
<dbReference type="GO" id="GO:0008047">
    <property type="term" value="F:enzyme activator activity"/>
    <property type="evidence" value="ECO:0007669"/>
    <property type="project" value="InterPro"/>
</dbReference>
<proteinExistence type="predicted"/>
<keyword evidence="1" id="KW-0378">Hydrolase</keyword>
<name>A0A7W7Y3Z7_9BACT</name>
<dbReference type="Proteomes" id="UP000528322">
    <property type="component" value="Unassembled WGS sequence"/>
</dbReference>
<dbReference type="PANTHER" id="PTHR30302">
    <property type="entry name" value="HYDROGENASE 1 MATURATION PROTEASE"/>
    <property type="match status" value="1"/>
</dbReference>
<dbReference type="EMBL" id="JACHID010000005">
    <property type="protein sequence ID" value="MBB5021658.1"/>
    <property type="molecule type" value="Genomic_DNA"/>
</dbReference>
<dbReference type="AlphaFoldDB" id="A0A7W7Y3Z7"/>
<evidence type="ECO:0000313" key="1">
    <source>
        <dbReference type="EMBL" id="MBB5021658.1"/>
    </source>
</evidence>
<dbReference type="GO" id="GO:0016485">
    <property type="term" value="P:protein processing"/>
    <property type="evidence" value="ECO:0007669"/>
    <property type="project" value="TreeGrafter"/>
</dbReference>
<dbReference type="GO" id="GO:0004175">
    <property type="term" value="F:endopeptidase activity"/>
    <property type="evidence" value="ECO:0007669"/>
    <property type="project" value="TreeGrafter"/>
</dbReference>
<dbReference type="RefSeq" id="WP_183730752.1">
    <property type="nucleotide sequence ID" value="NZ_JACHID010000005.1"/>
</dbReference>
<keyword evidence="2" id="KW-1185">Reference proteome</keyword>
<accession>A0A7W7Y3Z7</accession>
<dbReference type="NCBIfam" id="TIGR00072">
    <property type="entry name" value="hydrog_prot"/>
    <property type="match status" value="1"/>
</dbReference>
<dbReference type="Gene3D" id="3.40.50.1450">
    <property type="entry name" value="HybD-like"/>
    <property type="match status" value="1"/>
</dbReference>
<dbReference type="InterPro" id="IPR023430">
    <property type="entry name" value="Pept_HybD-like_dom_sf"/>
</dbReference>
<gene>
    <name evidence="1" type="ORF">HNR37_000971</name>
</gene>